<organism evidence="2 3">
    <name type="scientific">Exidia glandulosa HHB12029</name>
    <dbReference type="NCBI Taxonomy" id="1314781"/>
    <lineage>
        <taxon>Eukaryota</taxon>
        <taxon>Fungi</taxon>
        <taxon>Dikarya</taxon>
        <taxon>Basidiomycota</taxon>
        <taxon>Agaricomycotina</taxon>
        <taxon>Agaricomycetes</taxon>
        <taxon>Auriculariales</taxon>
        <taxon>Exidiaceae</taxon>
        <taxon>Exidia</taxon>
    </lineage>
</organism>
<dbReference type="InParanoid" id="A0A165KS78"/>
<sequence>MFKPSVFSAVLIALSSLVTAMPTDKLSLGAIPAGFPNGFYAGHLKDDGSTQWELLVAHPENTTSNIEDPIVKSSLTKRDGFSCNGFSVNANDVAVAQTQFAANCGVSGYTFNARAIAYTYNSGVACGCNYAKSQTCYHDGVTNAFNLLSSEHCGADGAGWWSDTHNKASYGRTNNGGGYC</sequence>
<evidence type="ECO:0000313" key="3">
    <source>
        <dbReference type="Proteomes" id="UP000077266"/>
    </source>
</evidence>
<keyword evidence="1" id="KW-0732">Signal</keyword>
<evidence type="ECO:0000313" key="2">
    <source>
        <dbReference type="EMBL" id="KZV96786.1"/>
    </source>
</evidence>
<evidence type="ECO:0000256" key="1">
    <source>
        <dbReference type="SAM" id="SignalP"/>
    </source>
</evidence>
<proteinExistence type="predicted"/>
<accession>A0A165KS78</accession>
<protein>
    <recommendedName>
        <fullName evidence="4">Secreted protein</fullName>
    </recommendedName>
</protein>
<dbReference type="Proteomes" id="UP000077266">
    <property type="component" value="Unassembled WGS sequence"/>
</dbReference>
<keyword evidence="3" id="KW-1185">Reference proteome</keyword>
<name>A0A165KS78_EXIGL</name>
<dbReference type="AlphaFoldDB" id="A0A165KS78"/>
<reference evidence="2 3" key="1">
    <citation type="journal article" date="2016" name="Mol. Biol. Evol.">
        <title>Comparative Genomics of Early-Diverging Mushroom-Forming Fungi Provides Insights into the Origins of Lignocellulose Decay Capabilities.</title>
        <authorList>
            <person name="Nagy L.G."/>
            <person name="Riley R."/>
            <person name="Tritt A."/>
            <person name="Adam C."/>
            <person name="Daum C."/>
            <person name="Floudas D."/>
            <person name="Sun H."/>
            <person name="Yadav J.S."/>
            <person name="Pangilinan J."/>
            <person name="Larsson K.H."/>
            <person name="Matsuura K."/>
            <person name="Barry K."/>
            <person name="Labutti K."/>
            <person name="Kuo R."/>
            <person name="Ohm R.A."/>
            <person name="Bhattacharya S.S."/>
            <person name="Shirouzu T."/>
            <person name="Yoshinaga Y."/>
            <person name="Martin F.M."/>
            <person name="Grigoriev I.V."/>
            <person name="Hibbett D.S."/>
        </authorList>
    </citation>
    <scope>NUCLEOTIDE SEQUENCE [LARGE SCALE GENOMIC DNA]</scope>
    <source>
        <strain evidence="2 3">HHB12029</strain>
    </source>
</reference>
<feature type="signal peptide" evidence="1">
    <location>
        <begin position="1"/>
        <end position="20"/>
    </location>
</feature>
<dbReference type="EMBL" id="KV425938">
    <property type="protein sequence ID" value="KZV96786.1"/>
    <property type="molecule type" value="Genomic_DNA"/>
</dbReference>
<gene>
    <name evidence="2" type="ORF">EXIGLDRAFT_765024</name>
</gene>
<evidence type="ECO:0008006" key="4">
    <source>
        <dbReference type="Google" id="ProtNLM"/>
    </source>
</evidence>
<feature type="chain" id="PRO_5007861204" description="Secreted protein" evidence="1">
    <location>
        <begin position="21"/>
        <end position="180"/>
    </location>
</feature>